<dbReference type="OrthoDB" id="1741804at2759"/>
<accession>A0A371EX13</accession>
<evidence type="ECO:0000313" key="2">
    <source>
        <dbReference type="EMBL" id="RDX70600.1"/>
    </source>
</evidence>
<evidence type="ECO:0008006" key="4">
    <source>
        <dbReference type="Google" id="ProtNLM"/>
    </source>
</evidence>
<reference evidence="2" key="1">
    <citation type="submission" date="2018-05" db="EMBL/GenBank/DDBJ databases">
        <title>Draft genome of Mucuna pruriens seed.</title>
        <authorList>
            <person name="Nnadi N.E."/>
            <person name="Vos R."/>
            <person name="Hasami M.H."/>
            <person name="Devisetty U.K."/>
            <person name="Aguiy J.C."/>
        </authorList>
    </citation>
    <scope>NUCLEOTIDE SEQUENCE [LARGE SCALE GENOMIC DNA]</scope>
    <source>
        <strain evidence="2">JCA_2017</strain>
    </source>
</reference>
<dbReference type="PANTHER" id="PTHR15503:SF22">
    <property type="entry name" value="TRANSPOSON TY3-I GAG POLYPROTEIN"/>
    <property type="match status" value="1"/>
</dbReference>
<dbReference type="Proteomes" id="UP000257109">
    <property type="component" value="Unassembled WGS sequence"/>
</dbReference>
<gene>
    <name evidence="2" type="ORF">CR513_50146</name>
</gene>
<dbReference type="InterPro" id="IPR032567">
    <property type="entry name" value="RTL1-rel"/>
</dbReference>
<name>A0A371EX13_MUCPR</name>
<dbReference type="AlphaFoldDB" id="A0A371EX13"/>
<dbReference type="EMBL" id="QJKJ01011643">
    <property type="protein sequence ID" value="RDX70600.1"/>
    <property type="molecule type" value="Genomic_DNA"/>
</dbReference>
<evidence type="ECO:0000313" key="3">
    <source>
        <dbReference type="Proteomes" id="UP000257109"/>
    </source>
</evidence>
<proteinExistence type="predicted"/>
<comment type="caution">
    <text evidence="2">The sequence shown here is derived from an EMBL/GenBank/DDBJ whole genome shotgun (WGS) entry which is preliminary data.</text>
</comment>
<evidence type="ECO:0000256" key="1">
    <source>
        <dbReference type="SAM" id="MobiDB-lite"/>
    </source>
</evidence>
<keyword evidence="3" id="KW-1185">Reference proteome</keyword>
<dbReference type="InterPro" id="IPR043502">
    <property type="entry name" value="DNA/RNA_pol_sf"/>
</dbReference>
<feature type="region of interest" description="Disordered" evidence="1">
    <location>
        <begin position="1"/>
        <end position="28"/>
    </location>
</feature>
<feature type="non-terminal residue" evidence="2">
    <location>
        <position position="1"/>
    </location>
</feature>
<dbReference type="Gene3D" id="3.10.10.10">
    <property type="entry name" value="HIV Type 1 Reverse Transcriptase, subunit A, domain 1"/>
    <property type="match status" value="1"/>
</dbReference>
<dbReference type="PANTHER" id="PTHR15503">
    <property type="entry name" value="LDOC1 RELATED"/>
    <property type="match status" value="1"/>
</dbReference>
<sequence>MKFMGMVPQRRSPKRERDHTIPLLPGPIPINPSTSPYSSPILLVKKKDSNWRFCVDYHALNKAIVLDKYLIPIIE</sequence>
<protein>
    <recommendedName>
        <fullName evidence="4">Reverse transcriptase domain-containing protein</fullName>
    </recommendedName>
</protein>
<dbReference type="SUPFAM" id="SSF56672">
    <property type="entry name" value="DNA/RNA polymerases"/>
    <property type="match status" value="1"/>
</dbReference>
<organism evidence="2 3">
    <name type="scientific">Mucuna pruriens</name>
    <name type="common">Velvet bean</name>
    <name type="synonym">Dolichos pruriens</name>
    <dbReference type="NCBI Taxonomy" id="157652"/>
    <lineage>
        <taxon>Eukaryota</taxon>
        <taxon>Viridiplantae</taxon>
        <taxon>Streptophyta</taxon>
        <taxon>Embryophyta</taxon>
        <taxon>Tracheophyta</taxon>
        <taxon>Spermatophyta</taxon>
        <taxon>Magnoliopsida</taxon>
        <taxon>eudicotyledons</taxon>
        <taxon>Gunneridae</taxon>
        <taxon>Pentapetalae</taxon>
        <taxon>rosids</taxon>
        <taxon>fabids</taxon>
        <taxon>Fabales</taxon>
        <taxon>Fabaceae</taxon>
        <taxon>Papilionoideae</taxon>
        <taxon>50 kb inversion clade</taxon>
        <taxon>NPAAA clade</taxon>
        <taxon>indigoferoid/millettioid clade</taxon>
        <taxon>Phaseoleae</taxon>
        <taxon>Mucuna</taxon>
    </lineage>
</organism>